<feature type="region of interest" description="Disordered" evidence="1">
    <location>
        <begin position="155"/>
        <end position="174"/>
    </location>
</feature>
<dbReference type="AlphaFoldDB" id="A0A6A6DTR5"/>
<organism evidence="2 3">
    <name type="scientific">Zopfia rhizophila CBS 207.26</name>
    <dbReference type="NCBI Taxonomy" id="1314779"/>
    <lineage>
        <taxon>Eukaryota</taxon>
        <taxon>Fungi</taxon>
        <taxon>Dikarya</taxon>
        <taxon>Ascomycota</taxon>
        <taxon>Pezizomycotina</taxon>
        <taxon>Dothideomycetes</taxon>
        <taxon>Dothideomycetes incertae sedis</taxon>
        <taxon>Zopfiaceae</taxon>
        <taxon>Zopfia</taxon>
    </lineage>
</organism>
<protein>
    <submittedName>
        <fullName evidence="2">Uncharacterized protein</fullName>
    </submittedName>
</protein>
<proteinExistence type="predicted"/>
<dbReference type="Proteomes" id="UP000800200">
    <property type="component" value="Unassembled WGS sequence"/>
</dbReference>
<accession>A0A6A6DTR5</accession>
<dbReference type="EMBL" id="ML994645">
    <property type="protein sequence ID" value="KAF2182984.1"/>
    <property type="molecule type" value="Genomic_DNA"/>
</dbReference>
<sequence length="207" mass="22900">MATIATPYTCRHALSDRTMELESDSIADWLRHLSPQLLYPVSGTFFFLALDLFQQYWQLRLIKSLSLQVRLKDLELFTHDAGARESGPFLSCIPGIHGARLGGVLGSSRSAGLPSCTGDGLPDRIYSTCRAAYSLWQCPNLRHLKHATGVRCSLNSDTTTAPPPNNTLSDPRSFSTSFNHHRRVLAAGPWSSELSHCAHLNREALHT</sequence>
<evidence type="ECO:0000256" key="1">
    <source>
        <dbReference type="SAM" id="MobiDB-lite"/>
    </source>
</evidence>
<name>A0A6A6DTR5_9PEZI</name>
<evidence type="ECO:0000313" key="2">
    <source>
        <dbReference type="EMBL" id="KAF2182984.1"/>
    </source>
</evidence>
<reference evidence="2" key="1">
    <citation type="journal article" date="2020" name="Stud. Mycol.">
        <title>101 Dothideomycetes genomes: a test case for predicting lifestyles and emergence of pathogens.</title>
        <authorList>
            <person name="Haridas S."/>
            <person name="Albert R."/>
            <person name="Binder M."/>
            <person name="Bloem J."/>
            <person name="Labutti K."/>
            <person name="Salamov A."/>
            <person name="Andreopoulos B."/>
            <person name="Baker S."/>
            <person name="Barry K."/>
            <person name="Bills G."/>
            <person name="Bluhm B."/>
            <person name="Cannon C."/>
            <person name="Castanera R."/>
            <person name="Culley D."/>
            <person name="Daum C."/>
            <person name="Ezra D."/>
            <person name="Gonzalez J."/>
            <person name="Henrissat B."/>
            <person name="Kuo A."/>
            <person name="Liang C."/>
            <person name="Lipzen A."/>
            <person name="Lutzoni F."/>
            <person name="Magnuson J."/>
            <person name="Mondo S."/>
            <person name="Nolan M."/>
            <person name="Ohm R."/>
            <person name="Pangilinan J."/>
            <person name="Park H.-J."/>
            <person name="Ramirez L."/>
            <person name="Alfaro M."/>
            <person name="Sun H."/>
            <person name="Tritt A."/>
            <person name="Yoshinaga Y."/>
            <person name="Zwiers L.-H."/>
            <person name="Turgeon B."/>
            <person name="Goodwin S."/>
            <person name="Spatafora J."/>
            <person name="Crous P."/>
            <person name="Grigoriev I."/>
        </authorList>
    </citation>
    <scope>NUCLEOTIDE SEQUENCE</scope>
    <source>
        <strain evidence="2">CBS 207.26</strain>
    </source>
</reference>
<gene>
    <name evidence="2" type="ORF">K469DRAFT_217886</name>
</gene>
<evidence type="ECO:0000313" key="3">
    <source>
        <dbReference type="Proteomes" id="UP000800200"/>
    </source>
</evidence>
<keyword evidence="3" id="KW-1185">Reference proteome</keyword>